<dbReference type="PANTHER" id="PTHR11461:SF211">
    <property type="entry name" value="GH10112P-RELATED"/>
    <property type="match status" value="1"/>
</dbReference>
<dbReference type="Gene3D" id="2.30.39.10">
    <property type="entry name" value="Alpha-1-antitrypsin, domain 1"/>
    <property type="match status" value="1"/>
</dbReference>
<dbReference type="Pfam" id="PF00079">
    <property type="entry name" value="Serpin"/>
    <property type="match status" value="1"/>
</dbReference>
<dbReference type="PANTHER" id="PTHR11461">
    <property type="entry name" value="SERINE PROTEASE INHIBITOR, SERPIN"/>
    <property type="match status" value="1"/>
</dbReference>
<evidence type="ECO:0000313" key="4">
    <source>
        <dbReference type="Proteomes" id="UP001236258"/>
    </source>
</evidence>
<gene>
    <name evidence="3" type="ORF">Q3O59_11065</name>
</gene>
<dbReference type="Gene3D" id="3.30.497.10">
    <property type="entry name" value="Antithrombin, subunit I, domain 2"/>
    <property type="match status" value="1"/>
</dbReference>
<evidence type="ECO:0000256" key="1">
    <source>
        <dbReference type="RuleBase" id="RU000411"/>
    </source>
</evidence>
<dbReference type="EMBL" id="JAUZVY010000004">
    <property type="protein sequence ID" value="MDP4529562.1"/>
    <property type="molecule type" value="Genomic_DNA"/>
</dbReference>
<evidence type="ECO:0000259" key="2">
    <source>
        <dbReference type="SMART" id="SM00093"/>
    </source>
</evidence>
<organism evidence="3 4">
    <name type="scientific">Alkalimonas delamerensis</name>
    <dbReference type="NCBI Taxonomy" id="265981"/>
    <lineage>
        <taxon>Bacteria</taxon>
        <taxon>Pseudomonadati</taxon>
        <taxon>Pseudomonadota</taxon>
        <taxon>Gammaproteobacteria</taxon>
        <taxon>Alkalimonas</taxon>
    </lineage>
</organism>
<dbReference type="RefSeq" id="WP_305945638.1">
    <property type="nucleotide sequence ID" value="NZ_JAUZVY010000004.1"/>
</dbReference>
<dbReference type="InterPro" id="IPR036186">
    <property type="entry name" value="Serpin_sf"/>
</dbReference>
<protein>
    <submittedName>
        <fullName evidence="3">Serpin family protein</fullName>
    </submittedName>
</protein>
<dbReference type="InterPro" id="IPR042185">
    <property type="entry name" value="Serpin_sf_2"/>
</dbReference>
<dbReference type="SUPFAM" id="SSF56574">
    <property type="entry name" value="Serpins"/>
    <property type="match status" value="1"/>
</dbReference>
<name>A0ABT9GRF9_9GAMM</name>
<keyword evidence="4" id="KW-1185">Reference proteome</keyword>
<accession>A0ABT9GRF9</accession>
<comment type="caution">
    <text evidence="3">The sequence shown here is derived from an EMBL/GenBank/DDBJ whole genome shotgun (WGS) entry which is preliminary data.</text>
</comment>
<proteinExistence type="inferred from homology"/>
<dbReference type="PROSITE" id="PS00284">
    <property type="entry name" value="SERPIN"/>
    <property type="match status" value="1"/>
</dbReference>
<sequence>MMRVFYVVLLLGFVAGCGDSDTTTPPVQQQPEPAGYQYSQSSVARQLVPELTAAEFDQLIQDNTEFALALYQWQAERRDNVFFSPLSISLTMAMSFAGARQQTATEMASALRFRLPDSKLHSGLNKVLLHFDDVSAGEHPMSLQLNQASWLEQTTTLLPTYLDQLALYYGAGVYQTDFIQQPEQARQAINQWVAEQTQDKINELLPEGSVSPDTRLALLNTIYFQANWAQPFAPESTEAASFYQLSGSSEQVPMMRQTAIRAGYSEGAGYQAMRLPYANPNFSMLLLLPAEGNFNAFEQQLTTARLDAIRAELSEHLVDLEMPKFELNQQLNLTSALQDFGMQEAFQADVADFSGISDSMSLFIGGVVHQAVIAVDEFGTEAAAATGITFEVTSMPPLAELALNRPFIYLIEEHETGAIVFMGRVLAP</sequence>
<dbReference type="SMART" id="SM00093">
    <property type="entry name" value="SERPIN"/>
    <property type="match status" value="1"/>
</dbReference>
<dbReference type="Proteomes" id="UP001236258">
    <property type="component" value="Unassembled WGS sequence"/>
</dbReference>
<dbReference type="PROSITE" id="PS51257">
    <property type="entry name" value="PROKAR_LIPOPROTEIN"/>
    <property type="match status" value="1"/>
</dbReference>
<comment type="similarity">
    <text evidence="1">Belongs to the serpin family.</text>
</comment>
<dbReference type="InterPro" id="IPR042178">
    <property type="entry name" value="Serpin_sf_1"/>
</dbReference>
<reference evidence="3 4" key="1">
    <citation type="submission" date="2023-08" db="EMBL/GenBank/DDBJ databases">
        <authorList>
            <person name="Joshi A."/>
            <person name="Thite S."/>
        </authorList>
    </citation>
    <scope>NUCLEOTIDE SEQUENCE [LARGE SCALE GENOMIC DNA]</scope>
    <source>
        <strain evidence="3 4">1E1</strain>
    </source>
</reference>
<dbReference type="InterPro" id="IPR023795">
    <property type="entry name" value="Serpin_CS"/>
</dbReference>
<dbReference type="InterPro" id="IPR023796">
    <property type="entry name" value="Serpin_dom"/>
</dbReference>
<feature type="domain" description="Serpin" evidence="2">
    <location>
        <begin position="68"/>
        <end position="428"/>
    </location>
</feature>
<dbReference type="InterPro" id="IPR000215">
    <property type="entry name" value="Serpin_fam"/>
</dbReference>
<evidence type="ECO:0000313" key="3">
    <source>
        <dbReference type="EMBL" id="MDP4529562.1"/>
    </source>
</evidence>
<dbReference type="CDD" id="cd19590">
    <property type="entry name" value="serpin_thermopin-like"/>
    <property type="match status" value="1"/>
</dbReference>